<accession>A0A558C3R7</accession>
<dbReference type="OrthoDB" id="9794638at2"/>
<dbReference type="AlphaFoldDB" id="A0A558C3R7"/>
<dbReference type="RefSeq" id="WP_144844850.1">
    <property type="nucleotide sequence ID" value="NZ_VMRJ01000001.1"/>
</dbReference>
<evidence type="ECO:0000313" key="7">
    <source>
        <dbReference type="Proteomes" id="UP000317624"/>
    </source>
</evidence>
<dbReference type="InterPro" id="IPR012349">
    <property type="entry name" value="Split_barrel_FMN-bd"/>
</dbReference>
<feature type="domain" description="Flavin reductase like" evidence="5">
    <location>
        <begin position="25"/>
        <end position="182"/>
    </location>
</feature>
<evidence type="ECO:0000313" key="6">
    <source>
        <dbReference type="EMBL" id="TVT43396.1"/>
    </source>
</evidence>
<dbReference type="Gene3D" id="2.30.110.10">
    <property type="entry name" value="Electron Transport, Fmn-binding Protein, Chain A"/>
    <property type="match status" value="1"/>
</dbReference>
<name>A0A558C3R7_9BACT</name>
<dbReference type="Proteomes" id="UP000317624">
    <property type="component" value="Unassembled WGS sequence"/>
</dbReference>
<dbReference type="PANTHER" id="PTHR33798">
    <property type="entry name" value="FLAVOPROTEIN OXYGENASE"/>
    <property type="match status" value="1"/>
</dbReference>
<evidence type="ECO:0000256" key="1">
    <source>
        <dbReference type="ARBA" id="ARBA00001917"/>
    </source>
</evidence>
<dbReference type="SMART" id="SM00903">
    <property type="entry name" value="Flavin_Reduct"/>
    <property type="match status" value="1"/>
</dbReference>
<gene>
    <name evidence="6" type="ORF">FNT36_04725</name>
</gene>
<comment type="similarity">
    <text evidence="4">Belongs to the flavoredoxin family.</text>
</comment>
<comment type="caution">
    <text evidence="6">The sequence shown here is derived from an EMBL/GenBank/DDBJ whole genome shotgun (WGS) entry which is preliminary data.</text>
</comment>
<dbReference type="SUPFAM" id="SSF50475">
    <property type="entry name" value="FMN-binding split barrel"/>
    <property type="match status" value="1"/>
</dbReference>
<keyword evidence="2" id="KW-0285">Flavoprotein</keyword>
<evidence type="ECO:0000256" key="3">
    <source>
        <dbReference type="ARBA" id="ARBA00022643"/>
    </source>
</evidence>
<proteinExistence type="inferred from homology"/>
<comment type="cofactor">
    <cofactor evidence="1">
        <name>FMN</name>
        <dbReference type="ChEBI" id="CHEBI:58210"/>
    </cofactor>
</comment>
<keyword evidence="7" id="KW-1185">Reference proteome</keyword>
<sequence>MSIPATRPVDPAELPTNDFYQFMISSVAPRPIAFVSTVSAAGAVNLSPYSFFTVVSSNPPILVFSPTSRGTDNSEKDTLRNVREVPEVVVNICDYSLVEQLSLASAEYPASVNEFTKAGLTEVASTKVRPPRVAECPAAFECVVEQLIGLGDGPGHGTLVVCRVVQGHFREALLLDGRPGLDPRKFEAVSRLNGDWYSRLSPASLFSVARPNRRLGIGFDELPEPIRHSSLLTGNHLARLANTERDALPTPAQVEEIKTEPMVAYLLNKHRADATEQATQFTLLGRQWLEEGKVAEAWRVLLLALAPAT</sequence>
<keyword evidence="3" id="KW-0288">FMN</keyword>
<dbReference type="InterPro" id="IPR002563">
    <property type="entry name" value="Flavin_Rdtase-like_dom"/>
</dbReference>
<evidence type="ECO:0000256" key="2">
    <source>
        <dbReference type="ARBA" id="ARBA00022630"/>
    </source>
</evidence>
<dbReference type="GO" id="GO:0016646">
    <property type="term" value="F:oxidoreductase activity, acting on the CH-NH group of donors, NAD or NADP as acceptor"/>
    <property type="evidence" value="ECO:0007669"/>
    <property type="project" value="UniProtKB-ARBA"/>
</dbReference>
<dbReference type="Pfam" id="PF01613">
    <property type="entry name" value="Flavin_Reduct"/>
    <property type="match status" value="1"/>
</dbReference>
<protein>
    <submittedName>
        <fullName evidence="6">Flavin reductase family protein</fullName>
    </submittedName>
</protein>
<organism evidence="6 7">
    <name type="scientific">Hymenobacter setariae</name>
    <dbReference type="NCBI Taxonomy" id="2594794"/>
    <lineage>
        <taxon>Bacteria</taxon>
        <taxon>Pseudomonadati</taxon>
        <taxon>Bacteroidota</taxon>
        <taxon>Cytophagia</taxon>
        <taxon>Cytophagales</taxon>
        <taxon>Hymenobacteraceae</taxon>
        <taxon>Hymenobacter</taxon>
    </lineage>
</organism>
<dbReference type="EMBL" id="VMRJ01000001">
    <property type="protein sequence ID" value="TVT43396.1"/>
    <property type="molecule type" value="Genomic_DNA"/>
</dbReference>
<evidence type="ECO:0000259" key="5">
    <source>
        <dbReference type="SMART" id="SM00903"/>
    </source>
</evidence>
<reference evidence="6 7" key="1">
    <citation type="submission" date="2019-07" db="EMBL/GenBank/DDBJ databases">
        <title>Hymenobacter sp. straun FUR1 Genome sequencing and assembly.</title>
        <authorList>
            <person name="Chhetri G."/>
        </authorList>
    </citation>
    <scope>NUCLEOTIDE SEQUENCE [LARGE SCALE GENOMIC DNA]</scope>
    <source>
        <strain evidence="6 7">Fur1</strain>
    </source>
</reference>
<evidence type="ECO:0000256" key="4">
    <source>
        <dbReference type="ARBA" id="ARBA00038054"/>
    </source>
</evidence>
<dbReference type="GO" id="GO:0010181">
    <property type="term" value="F:FMN binding"/>
    <property type="evidence" value="ECO:0007669"/>
    <property type="project" value="InterPro"/>
</dbReference>
<dbReference type="PANTHER" id="PTHR33798:SF5">
    <property type="entry name" value="FLAVIN REDUCTASE LIKE DOMAIN-CONTAINING PROTEIN"/>
    <property type="match status" value="1"/>
</dbReference>